<dbReference type="EMBL" id="WEID01000005">
    <property type="protein sequence ID" value="KAB8139285.1"/>
    <property type="molecule type" value="Genomic_DNA"/>
</dbReference>
<dbReference type="OrthoDB" id="2706031at2"/>
<protein>
    <submittedName>
        <fullName evidence="1">Uncharacterized protein</fullName>
    </submittedName>
</protein>
<proteinExistence type="predicted"/>
<evidence type="ECO:0000313" key="1">
    <source>
        <dbReference type="EMBL" id="KAB8139285.1"/>
    </source>
</evidence>
<organism evidence="1 2">
    <name type="scientific">Gracilibacillus oryzae</name>
    <dbReference type="NCBI Taxonomy" id="1672701"/>
    <lineage>
        <taxon>Bacteria</taxon>
        <taxon>Bacillati</taxon>
        <taxon>Bacillota</taxon>
        <taxon>Bacilli</taxon>
        <taxon>Bacillales</taxon>
        <taxon>Bacillaceae</taxon>
        <taxon>Gracilibacillus</taxon>
    </lineage>
</organism>
<sequence>MRTTGNPLTLNPKKDWVFCLENLELAFEKDVLERITDDWNSGVDINTIAKRERRLEDEIFLALYHQARLGKITKPFAFKPGSKANGKVS</sequence>
<reference evidence="1 2" key="1">
    <citation type="submission" date="2019-10" db="EMBL/GenBank/DDBJ databases">
        <title>Gracilibacillus sp. nov. isolated from rice seeds.</title>
        <authorList>
            <person name="He S."/>
        </authorList>
    </citation>
    <scope>NUCLEOTIDE SEQUENCE [LARGE SCALE GENOMIC DNA]</scope>
    <source>
        <strain evidence="1 2">TD8</strain>
    </source>
</reference>
<evidence type="ECO:0000313" key="2">
    <source>
        <dbReference type="Proteomes" id="UP000480246"/>
    </source>
</evidence>
<comment type="caution">
    <text evidence="1">The sequence shown here is derived from an EMBL/GenBank/DDBJ whole genome shotgun (WGS) entry which is preliminary data.</text>
</comment>
<keyword evidence="2" id="KW-1185">Reference proteome</keyword>
<accession>A0A7C8GVI1</accession>
<dbReference type="RefSeq" id="WP_153400963.1">
    <property type="nucleotide sequence ID" value="NZ_ML762424.1"/>
</dbReference>
<dbReference type="AlphaFoldDB" id="A0A7C8GVI1"/>
<dbReference type="Proteomes" id="UP000480246">
    <property type="component" value="Unassembled WGS sequence"/>
</dbReference>
<gene>
    <name evidence="1" type="ORF">F9U64_01280</name>
</gene>
<name>A0A7C8GVI1_9BACI</name>